<organism evidence="2">
    <name type="scientific">Vitis vinifera</name>
    <name type="common">Grape</name>
    <dbReference type="NCBI Taxonomy" id="29760"/>
    <lineage>
        <taxon>Eukaryota</taxon>
        <taxon>Viridiplantae</taxon>
        <taxon>Streptophyta</taxon>
        <taxon>Embryophyta</taxon>
        <taxon>Tracheophyta</taxon>
        <taxon>Spermatophyta</taxon>
        <taxon>Magnoliopsida</taxon>
        <taxon>eudicotyledons</taxon>
        <taxon>Gunneridae</taxon>
        <taxon>Pentapetalae</taxon>
        <taxon>rosids</taxon>
        <taxon>Vitales</taxon>
        <taxon>Vitaceae</taxon>
        <taxon>Viteae</taxon>
        <taxon>Vitis</taxon>
    </lineage>
</organism>
<feature type="region of interest" description="Disordered" evidence="1">
    <location>
        <begin position="120"/>
        <end position="156"/>
    </location>
</feature>
<accession>A5BNS9</accession>
<evidence type="ECO:0000313" key="2">
    <source>
        <dbReference type="EMBL" id="CAN61613.1"/>
    </source>
</evidence>
<reference evidence="2" key="1">
    <citation type="journal article" date="2007" name="PLoS ONE">
        <title>The first genome sequence of an elite grapevine cultivar (Pinot noir Vitis vinifera L.): coping with a highly heterozygous genome.</title>
        <authorList>
            <person name="Velasco R."/>
            <person name="Zharkikh A."/>
            <person name="Troggio M."/>
            <person name="Cartwright D.A."/>
            <person name="Cestaro A."/>
            <person name="Pruss D."/>
            <person name="Pindo M."/>
            <person name="FitzGerald L.M."/>
            <person name="Vezzulli S."/>
            <person name="Reid J."/>
            <person name="Malacarne G."/>
            <person name="Iliev D."/>
            <person name="Coppola G."/>
            <person name="Wardell B."/>
            <person name="Micheletti D."/>
            <person name="Macalma T."/>
            <person name="Facci M."/>
            <person name="Mitchell J.T."/>
            <person name="Perazzolli M."/>
            <person name="Eldredge G."/>
            <person name="Gatto P."/>
            <person name="Oyzerski R."/>
            <person name="Moretto M."/>
            <person name="Gutin N."/>
            <person name="Stefanini M."/>
            <person name="Chen Y."/>
            <person name="Segala C."/>
            <person name="Davenport C."/>
            <person name="Dematte L."/>
            <person name="Mraz A."/>
            <person name="Battilana J."/>
            <person name="Stormo K."/>
            <person name="Costa F."/>
            <person name="Tao Q."/>
            <person name="Si-Ammour A."/>
            <person name="Harkins T."/>
            <person name="Lackey A."/>
            <person name="Perbost C."/>
            <person name="Taillon B."/>
            <person name="Stella A."/>
            <person name="Solovyev V."/>
            <person name="Fawcett J.A."/>
            <person name="Sterck L."/>
            <person name="Vandepoele K."/>
            <person name="Grando S.M."/>
            <person name="Toppo S."/>
            <person name="Moser C."/>
            <person name="Lanchbury J."/>
            <person name="Bogden R."/>
            <person name="Skolnick M."/>
            <person name="Sgaramella V."/>
            <person name="Bhatnagar S.K."/>
            <person name="Fontana P."/>
            <person name="Gutin A."/>
            <person name="Van de Peer Y."/>
            <person name="Salamini F."/>
            <person name="Viola R."/>
        </authorList>
    </citation>
    <scope>NUCLEOTIDE SEQUENCE</scope>
</reference>
<evidence type="ECO:0000256" key="1">
    <source>
        <dbReference type="SAM" id="MobiDB-lite"/>
    </source>
</evidence>
<gene>
    <name evidence="2" type="ORF">VITISV_030311</name>
</gene>
<protein>
    <submittedName>
        <fullName evidence="2">Uncharacterized protein</fullName>
    </submittedName>
</protein>
<proteinExistence type="predicted"/>
<dbReference type="EMBL" id="AM465954">
    <property type="protein sequence ID" value="CAN61613.1"/>
    <property type="molecule type" value="Genomic_DNA"/>
</dbReference>
<sequence length="356" mass="40380">MLSMSFSPHIINYDPPRGFMVLKFSTYDGTNDPFDHIMHYKQLMTLDIGNGMLLCKGICELVQANYLQIFKRNIYSSTPFFESLTKKPPTTMDDLFKRANKYSMLDDDIRAATQQVLVTSRPTRNDSARCSKTMSQRRQPPPLGGEVNKSQASKTVRPLRGKMWEGSRNPATTAPTTLAALRDIINYIYGAPVDEKYNSKRKRKISIQLGLPPGGMRPIDGVITFPPVDPNRVLQPHEDALILTLGINDFDFNRPVTDVRIQTNGIPTINSRKSRTNTIRIQWSFNYLSGRCRATRPSRASYPECAVLNGGRLVPFQPHHGVHMTAWHEGRTYQPLWKPVGCTPMLSDSTRDQIRH</sequence>
<name>A5BNS9_VITVI</name>
<dbReference type="AlphaFoldDB" id="A5BNS9"/>